<dbReference type="RefSeq" id="WP_191039692.1">
    <property type="nucleotide sequence ID" value="NZ_JACXAA010000004.1"/>
</dbReference>
<dbReference type="InterPro" id="IPR037066">
    <property type="entry name" value="Plug_dom_sf"/>
</dbReference>
<name>A0A927B2A8_9BACT</name>
<feature type="signal peptide" evidence="4">
    <location>
        <begin position="1"/>
        <end position="24"/>
    </location>
</feature>
<evidence type="ECO:0000313" key="6">
    <source>
        <dbReference type="Proteomes" id="UP000653797"/>
    </source>
</evidence>
<dbReference type="EMBL" id="JACXAA010000004">
    <property type="protein sequence ID" value="MBD2754064.1"/>
    <property type="molecule type" value="Genomic_DNA"/>
</dbReference>
<dbReference type="InterPro" id="IPR036942">
    <property type="entry name" value="Beta-barrel_TonB_sf"/>
</dbReference>
<evidence type="ECO:0000256" key="3">
    <source>
        <dbReference type="ARBA" id="ARBA00023237"/>
    </source>
</evidence>
<dbReference type="Proteomes" id="UP000653797">
    <property type="component" value="Unassembled WGS sequence"/>
</dbReference>
<dbReference type="SUPFAM" id="SSF56935">
    <property type="entry name" value="Porins"/>
    <property type="match status" value="1"/>
</dbReference>
<dbReference type="Gene3D" id="2.40.170.20">
    <property type="entry name" value="TonB-dependent receptor, beta-barrel domain"/>
    <property type="match status" value="1"/>
</dbReference>
<dbReference type="SUPFAM" id="SSF49464">
    <property type="entry name" value="Carboxypeptidase regulatory domain-like"/>
    <property type="match status" value="1"/>
</dbReference>
<evidence type="ECO:0000256" key="1">
    <source>
        <dbReference type="ARBA" id="ARBA00004442"/>
    </source>
</evidence>
<feature type="chain" id="PRO_5036858568" evidence="4">
    <location>
        <begin position="25"/>
        <end position="784"/>
    </location>
</feature>
<evidence type="ECO:0000313" key="5">
    <source>
        <dbReference type="EMBL" id="MBD2754064.1"/>
    </source>
</evidence>
<reference evidence="5" key="1">
    <citation type="submission" date="2020-09" db="EMBL/GenBank/DDBJ databases">
        <authorList>
            <person name="Kim M.K."/>
        </authorList>
    </citation>
    <scope>NUCLEOTIDE SEQUENCE</scope>
    <source>
        <strain evidence="5">BT704</strain>
    </source>
</reference>
<evidence type="ECO:0000256" key="2">
    <source>
        <dbReference type="ARBA" id="ARBA00023136"/>
    </source>
</evidence>
<comment type="caution">
    <text evidence="5">The sequence shown here is derived from an EMBL/GenBank/DDBJ whole genome shotgun (WGS) entry which is preliminary data.</text>
</comment>
<accession>A0A927B2A8</accession>
<dbReference type="AlphaFoldDB" id="A0A927B2A8"/>
<comment type="subcellular location">
    <subcellularLocation>
        <location evidence="1">Cell outer membrane</location>
    </subcellularLocation>
</comment>
<gene>
    <name evidence="5" type="ORF">IC230_14240</name>
</gene>
<sequence>MNAKRRRESLWVSLLSILTLTVQAQTQTGRGRITDTQSGAGVPLATVQVLDEPTIGATADSTGTYRLSQVPLGRHTLKITSVGYGDQVIPDVLFTAGKETSLDVPMTERVQTAQEVQVYAQRPLDAIDKTLAVTGAHVFDMEQTRRFAGNRNDPSRMAMNMAGVVGNNDSRNDIVIRGNSPTGLLWRVEGIDIPNPNHFGAMGNTGGPVPILNSNVIDRSVFLTGAFPAEYGNAVSGVFDIRLRNGNPDKREYTVQAGFNGWELGAEGPFSKGSQASYLAHYRYSFLQLFQALGINLGTGSALPQYQDAVFKVRLPLGKAGEIAVFGMGGTSRITFEDEPVTNTLYPQGGEYSTYNTKMGVVGLTHTYSFGPGTSLRTTLAATGNSVQAVTDSITSDRRHYAQYGDGSSQYKYTVHSQFNRKISAKSRFGAGVILSYLGVNYADSTRETGQFHYLRHTTGQTGLVQTYGFWQGRPSDRWVLNAGVYHQWLALTQQHSVEPRLSARYQLNQKQSLSLSVGRHSQVGPLQVFFNQQDQPDGTETMPNQHLGFVFSNQAVLGYTRWLGKQTSLTVEAYYQALQNVPVSPTSPSYSLLNTGTDFLTPSATGLTNGGSGCNYGLELTLERTFSRNYYVMATVSAFDSRYRGSDGVLRNTLFNNQWAGNFLTGGEWKISRKTTLVADLRVAVAGGKRYTPADLSASQQTGTLVEQTNQAFEGQFPAYGRLDGKLTLRVNGKHAMREWYFDLNNLTNRRNIYSQYYSPSTGQVRYSYQLGRYPVFGYRILF</sequence>
<keyword evidence="3" id="KW-0998">Cell outer membrane</keyword>
<proteinExistence type="predicted"/>
<keyword evidence="6" id="KW-1185">Reference proteome</keyword>
<keyword evidence="4" id="KW-0732">Signal</keyword>
<evidence type="ECO:0000256" key="4">
    <source>
        <dbReference type="SAM" id="SignalP"/>
    </source>
</evidence>
<organism evidence="5 6">
    <name type="scientific">Spirosoma validum</name>
    <dbReference type="NCBI Taxonomy" id="2771355"/>
    <lineage>
        <taxon>Bacteria</taxon>
        <taxon>Pseudomonadati</taxon>
        <taxon>Bacteroidota</taxon>
        <taxon>Cytophagia</taxon>
        <taxon>Cytophagales</taxon>
        <taxon>Cytophagaceae</taxon>
        <taxon>Spirosoma</taxon>
    </lineage>
</organism>
<keyword evidence="2" id="KW-0472">Membrane</keyword>
<dbReference type="Gene3D" id="2.170.130.10">
    <property type="entry name" value="TonB-dependent receptor, plug domain"/>
    <property type="match status" value="1"/>
</dbReference>
<dbReference type="Pfam" id="PF13620">
    <property type="entry name" value="CarboxypepD_reg"/>
    <property type="match status" value="1"/>
</dbReference>
<dbReference type="Gene3D" id="2.60.40.1120">
    <property type="entry name" value="Carboxypeptidase-like, regulatory domain"/>
    <property type="match status" value="1"/>
</dbReference>
<protein>
    <submittedName>
        <fullName evidence="5">TonB-dependent receptor</fullName>
    </submittedName>
</protein>
<dbReference type="InterPro" id="IPR008969">
    <property type="entry name" value="CarboxyPept-like_regulatory"/>
</dbReference>
<keyword evidence="5" id="KW-0675">Receptor</keyword>
<dbReference type="GO" id="GO:0009279">
    <property type="term" value="C:cell outer membrane"/>
    <property type="evidence" value="ECO:0007669"/>
    <property type="project" value="UniProtKB-SubCell"/>
</dbReference>